<comment type="caution">
    <text evidence="3">The sequence shown here is derived from an EMBL/GenBank/DDBJ whole genome shotgun (WGS) entry which is preliminary data.</text>
</comment>
<feature type="domain" description="Guanylate cyclase" evidence="2">
    <location>
        <begin position="13"/>
        <end position="127"/>
    </location>
</feature>
<sequence>MNDQPKPATSCKSVMFADVSGSTKLYETVGDMAAFEAIARCIALMKSQAEASGGRIVKTIGDEVMVVFPEAEHAMQAAIDMQLAVAELPAIAGLSMSLRIGLHHGSVLPDDSGDVFGDTVNIAARLRELASPGQILTSKDTVDLLSTRWRQTVRQLYSIQVRGKRQPTELYEAIWQLGADLTVAGSDSHSSAESSLLTLRYADRCIEMSQVSTPGLVTIGRGANMSIVVHDRHASRIHASIERRDGRYVLLDCSSNGTRITIDGGHELLLRRDEVTLWGHGWISFGPSATDESERVEFHCARGTTLESKR</sequence>
<dbReference type="InterPro" id="IPR001054">
    <property type="entry name" value="A/G_cyclase"/>
</dbReference>
<dbReference type="SUPFAM" id="SSF55073">
    <property type="entry name" value="Nucleotide cyclase"/>
    <property type="match status" value="1"/>
</dbReference>
<dbReference type="RefSeq" id="WP_107151179.1">
    <property type="nucleotide sequence ID" value="NZ_PYUC01000006.1"/>
</dbReference>
<dbReference type="GO" id="GO:0004016">
    <property type="term" value="F:adenylate cyclase activity"/>
    <property type="evidence" value="ECO:0007669"/>
    <property type="project" value="UniProtKB-ARBA"/>
</dbReference>
<organism evidence="3 4">
    <name type="scientific">Trinickia symbiotica</name>
    <dbReference type="NCBI Taxonomy" id="863227"/>
    <lineage>
        <taxon>Bacteria</taxon>
        <taxon>Pseudomonadati</taxon>
        <taxon>Pseudomonadota</taxon>
        <taxon>Betaproteobacteria</taxon>
        <taxon>Burkholderiales</taxon>
        <taxon>Burkholderiaceae</taxon>
        <taxon>Trinickia</taxon>
    </lineage>
</organism>
<feature type="domain" description="FHA" evidence="1">
    <location>
        <begin position="217"/>
        <end position="261"/>
    </location>
</feature>
<dbReference type="Proteomes" id="UP000240638">
    <property type="component" value="Unassembled WGS sequence"/>
</dbReference>
<dbReference type="CDD" id="cd07302">
    <property type="entry name" value="CHD"/>
    <property type="match status" value="1"/>
</dbReference>
<evidence type="ECO:0000259" key="1">
    <source>
        <dbReference type="PROSITE" id="PS50006"/>
    </source>
</evidence>
<reference evidence="3 4" key="1">
    <citation type="submission" date="2018-03" db="EMBL/GenBank/DDBJ databases">
        <title>Whole genome analyses suggest that Burkholderia sensu lato contains two further novel genera in the rhizoxinica-symbiotica group Mycetohabitans gen. nov., and Trinickia gen. nov.: implications for the evolution of diazotrophy and nodulation in the Burkholderiaceae.</title>
        <authorList>
            <person name="Estrada De Los Santos P."/>
            <person name="Palmer M."/>
            <person name="Chavez-Ramirez B."/>
            <person name="Steenkamp E.T."/>
            <person name="Hirsch A.M."/>
            <person name="Manyaka P."/>
            <person name="Maluk M."/>
            <person name="Lafos M."/>
            <person name="Crook M."/>
            <person name="Gross E."/>
            <person name="Simon M.F."/>
            <person name="Bueno Dos Reis Junior F."/>
            <person name="Poole P.S."/>
            <person name="Venter S.N."/>
            <person name="James E.K."/>
        </authorList>
    </citation>
    <scope>NUCLEOTIDE SEQUENCE [LARGE SCALE GENOMIC DNA]</scope>
    <source>
        <strain evidence="3 4">JPY-366</strain>
    </source>
</reference>
<dbReference type="PROSITE" id="PS50125">
    <property type="entry name" value="GUANYLATE_CYCLASE_2"/>
    <property type="match status" value="1"/>
</dbReference>
<dbReference type="Pfam" id="PF00498">
    <property type="entry name" value="FHA"/>
    <property type="match status" value="1"/>
</dbReference>
<dbReference type="CDD" id="cd00060">
    <property type="entry name" value="FHA"/>
    <property type="match status" value="1"/>
</dbReference>
<dbReference type="SMART" id="SM00044">
    <property type="entry name" value="CYCc"/>
    <property type="match status" value="1"/>
</dbReference>
<proteinExistence type="predicted"/>
<dbReference type="Pfam" id="PF00211">
    <property type="entry name" value="Guanylate_cyc"/>
    <property type="match status" value="1"/>
</dbReference>
<dbReference type="InterPro" id="IPR050697">
    <property type="entry name" value="Adenylyl/Guanylyl_Cyclase_3/4"/>
</dbReference>
<dbReference type="PANTHER" id="PTHR43081">
    <property type="entry name" value="ADENYLATE CYCLASE, TERMINAL-DIFFERENTIATION SPECIFIC-RELATED"/>
    <property type="match status" value="1"/>
</dbReference>
<dbReference type="GO" id="GO:0035556">
    <property type="term" value="P:intracellular signal transduction"/>
    <property type="evidence" value="ECO:0007669"/>
    <property type="project" value="InterPro"/>
</dbReference>
<dbReference type="AlphaFoldDB" id="A0A2T3XUD3"/>
<dbReference type="Gene3D" id="3.30.70.1230">
    <property type="entry name" value="Nucleotide cyclase"/>
    <property type="match status" value="1"/>
</dbReference>
<dbReference type="InterPro" id="IPR029787">
    <property type="entry name" value="Nucleotide_cyclase"/>
</dbReference>
<dbReference type="Gene3D" id="2.60.200.20">
    <property type="match status" value="1"/>
</dbReference>
<evidence type="ECO:0000313" key="3">
    <source>
        <dbReference type="EMBL" id="PTB20111.1"/>
    </source>
</evidence>
<name>A0A2T3XUD3_9BURK</name>
<dbReference type="PANTHER" id="PTHR43081:SF1">
    <property type="entry name" value="ADENYLATE CYCLASE, TERMINAL-DIFFERENTIATION SPECIFIC"/>
    <property type="match status" value="1"/>
</dbReference>
<evidence type="ECO:0000259" key="2">
    <source>
        <dbReference type="PROSITE" id="PS50125"/>
    </source>
</evidence>
<dbReference type="GO" id="GO:0009190">
    <property type="term" value="P:cyclic nucleotide biosynthetic process"/>
    <property type="evidence" value="ECO:0007669"/>
    <property type="project" value="InterPro"/>
</dbReference>
<protein>
    <submittedName>
        <fullName evidence="3">Adenylate/guanylate cyclase domain-containing protein</fullName>
    </submittedName>
</protein>
<accession>A0A2T3XUD3</accession>
<dbReference type="InterPro" id="IPR008984">
    <property type="entry name" value="SMAD_FHA_dom_sf"/>
</dbReference>
<dbReference type="SUPFAM" id="SSF49879">
    <property type="entry name" value="SMAD/FHA domain"/>
    <property type="match status" value="1"/>
</dbReference>
<evidence type="ECO:0000313" key="4">
    <source>
        <dbReference type="Proteomes" id="UP000240638"/>
    </source>
</evidence>
<dbReference type="InterPro" id="IPR000253">
    <property type="entry name" value="FHA_dom"/>
</dbReference>
<dbReference type="EMBL" id="PYUC01000006">
    <property type="protein sequence ID" value="PTB20111.1"/>
    <property type="molecule type" value="Genomic_DNA"/>
</dbReference>
<gene>
    <name evidence="3" type="ORF">C9I57_13465</name>
</gene>
<dbReference type="PROSITE" id="PS50006">
    <property type="entry name" value="FHA_DOMAIN"/>
    <property type="match status" value="1"/>
</dbReference>